<evidence type="ECO:0000313" key="4">
    <source>
        <dbReference type="Proteomes" id="UP000434957"/>
    </source>
</evidence>
<gene>
    <name evidence="3" type="ORF">PR003_g4210</name>
</gene>
<keyword evidence="4" id="KW-1185">Reference proteome</keyword>
<proteinExistence type="predicted"/>
<reference evidence="3 4" key="1">
    <citation type="submission" date="2018-08" db="EMBL/GenBank/DDBJ databases">
        <title>Genomic investigation of the strawberry pathogen Phytophthora fragariae indicates pathogenicity is determined by transcriptional variation in three key races.</title>
        <authorList>
            <person name="Adams T.M."/>
            <person name="Armitage A.D."/>
            <person name="Sobczyk M.K."/>
            <person name="Bates H.J."/>
            <person name="Dunwell J.M."/>
            <person name="Nellist C.F."/>
            <person name="Harrison R.J."/>
        </authorList>
    </citation>
    <scope>NUCLEOTIDE SEQUENCE [LARGE SCALE GENOMIC DNA]</scope>
    <source>
        <strain evidence="3 4">SCRP333</strain>
    </source>
</reference>
<feature type="coiled-coil region" evidence="1">
    <location>
        <begin position="32"/>
        <end position="70"/>
    </location>
</feature>
<dbReference type="Proteomes" id="UP000434957">
    <property type="component" value="Unassembled WGS sequence"/>
</dbReference>
<protein>
    <submittedName>
        <fullName evidence="3">Uncharacterized protein</fullName>
    </submittedName>
</protein>
<evidence type="ECO:0000256" key="1">
    <source>
        <dbReference type="SAM" id="Coils"/>
    </source>
</evidence>
<comment type="caution">
    <text evidence="3">The sequence shown here is derived from an EMBL/GenBank/DDBJ whole genome shotgun (WGS) entry which is preliminary data.</text>
</comment>
<feature type="region of interest" description="Disordered" evidence="2">
    <location>
        <begin position="158"/>
        <end position="184"/>
    </location>
</feature>
<keyword evidence="1" id="KW-0175">Coiled coil</keyword>
<dbReference type="AlphaFoldDB" id="A0A6A4FMZ0"/>
<name>A0A6A4FMZ0_9STRA</name>
<sequence>MNGLSLWEQDEVDPETASDVDRGNIYRVVVARKEAEETAQQLANRIAHFRSQEERALREMQTMRNRLETTLTKTLALSDDIPQASQTLNAMAVAAHPLNLQGRNTVATYLNTNPKQTKVPYSERRQRLRIPHSREQLEFLAKQKRALELHRLEAARQEKERRKVALAEQKTKEAEQEQKRRCRKERIRAEEQQIIELRLEKQRQMRETARKQQFQRLATERQRQHEALNLIAIMEEEERNLRLRLEALHFHREYMNQELCGGLPVPAATRRDRIDDDTACIPR</sequence>
<accession>A0A6A4FMZ0</accession>
<feature type="compositionally biased region" description="Basic and acidic residues" evidence="2">
    <location>
        <begin position="158"/>
        <end position="179"/>
    </location>
</feature>
<evidence type="ECO:0000256" key="2">
    <source>
        <dbReference type="SAM" id="MobiDB-lite"/>
    </source>
</evidence>
<evidence type="ECO:0000313" key="3">
    <source>
        <dbReference type="EMBL" id="KAE9352798.1"/>
    </source>
</evidence>
<dbReference type="EMBL" id="QXFT01000156">
    <property type="protein sequence ID" value="KAE9352798.1"/>
    <property type="molecule type" value="Genomic_DNA"/>
</dbReference>
<organism evidence="3 4">
    <name type="scientific">Phytophthora rubi</name>
    <dbReference type="NCBI Taxonomy" id="129364"/>
    <lineage>
        <taxon>Eukaryota</taxon>
        <taxon>Sar</taxon>
        <taxon>Stramenopiles</taxon>
        <taxon>Oomycota</taxon>
        <taxon>Peronosporomycetes</taxon>
        <taxon>Peronosporales</taxon>
        <taxon>Peronosporaceae</taxon>
        <taxon>Phytophthora</taxon>
    </lineage>
</organism>